<organism evidence="1 2">
    <name type="scientific">Fusarium decemcellulare</name>
    <dbReference type="NCBI Taxonomy" id="57161"/>
    <lineage>
        <taxon>Eukaryota</taxon>
        <taxon>Fungi</taxon>
        <taxon>Dikarya</taxon>
        <taxon>Ascomycota</taxon>
        <taxon>Pezizomycotina</taxon>
        <taxon>Sordariomycetes</taxon>
        <taxon>Hypocreomycetidae</taxon>
        <taxon>Hypocreales</taxon>
        <taxon>Nectriaceae</taxon>
        <taxon>Fusarium</taxon>
        <taxon>Fusarium decemcellulare species complex</taxon>
    </lineage>
</organism>
<accession>A0ACC1RCB6</accession>
<reference evidence="1" key="1">
    <citation type="submission" date="2022-08" db="EMBL/GenBank/DDBJ databases">
        <title>Genome Sequence of Fusarium decemcellulare.</title>
        <authorList>
            <person name="Buettner E."/>
        </authorList>
    </citation>
    <scope>NUCLEOTIDE SEQUENCE</scope>
    <source>
        <strain evidence="1">Babe19</strain>
    </source>
</reference>
<keyword evidence="2" id="KW-1185">Reference proteome</keyword>
<dbReference type="EMBL" id="JANRMS010005001">
    <property type="protein sequence ID" value="KAJ3504357.1"/>
    <property type="molecule type" value="Genomic_DNA"/>
</dbReference>
<evidence type="ECO:0000313" key="2">
    <source>
        <dbReference type="Proteomes" id="UP001148629"/>
    </source>
</evidence>
<comment type="caution">
    <text evidence="1">The sequence shown here is derived from an EMBL/GenBank/DDBJ whole genome shotgun (WGS) entry which is preliminary data.</text>
</comment>
<gene>
    <name evidence="1" type="ORF">NM208_g16351</name>
</gene>
<proteinExistence type="predicted"/>
<protein>
    <submittedName>
        <fullName evidence="1">Uncharacterized protein</fullName>
    </submittedName>
</protein>
<dbReference type="Proteomes" id="UP001148629">
    <property type="component" value="Unassembled WGS sequence"/>
</dbReference>
<sequence length="109" mass="12476">MLKAAKRKQSGLGKNAGVEFVETLFGRDRELDKTEKFMQNVRLFNLRFDANSQAGVRIGLGVLRDEVMSGRQPLKFCVMQVMGRGDGRCLWEEWGSLEREERETRAVLP</sequence>
<name>A0ACC1RCB6_9HYPO</name>
<evidence type="ECO:0000313" key="1">
    <source>
        <dbReference type="EMBL" id="KAJ3504357.1"/>
    </source>
</evidence>